<accession>A0ABS1VXX5</accession>
<name>A0ABS1VXX5_9ACTN</name>
<dbReference type="Proteomes" id="UP000598996">
    <property type="component" value="Unassembled WGS sequence"/>
</dbReference>
<evidence type="ECO:0000313" key="2">
    <source>
        <dbReference type="EMBL" id="MBL7259342.1"/>
    </source>
</evidence>
<protein>
    <recommendedName>
        <fullName evidence="4">Secreted protein</fullName>
    </recommendedName>
</protein>
<gene>
    <name evidence="2" type="ORF">JKJ07_34000</name>
</gene>
<evidence type="ECO:0008006" key="4">
    <source>
        <dbReference type="Google" id="ProtNLM"/>
    </source>
</evidence>
<keyword evidence="3" id="KW-1185">Reference proteome</keyword>
<feature type="compositionally biased region" description="Low complexity" evidence="1">
    <location>
        <begin position="59"/>
        <end position="71"/>
    </location>
</feature>
<comment type="caution">
    <text evidence="2">The sequence shown here is derived from an EMBL/GenBank/DDBJ whole genome shotgun (WGS) entry which is preliminary data.</text>
</comment>
<dbReference type="RefSeq" id="WP_202996049.1">
    <property type="nucleotide sequence ID" value="NZ_JAENHO010000011.1"/>
</dbReference>
<proteinExistence type="predicted"/>
<dbReference type="EMBL" id="JAENHO010000011">
    <property type="protein sequence ID" value="MBL7259342.1"/>
    <property type="molecule type" value="Genomic_DNA"/>
</dbReference>
<evidence type="ECO:0000313" key="3">
    <source>
        <dbReference type="Proteomes" id="UP000598996"/>
    </source>
</evidence>
<sequence length="71" mass="7195">MEFLLLIILVGFAAFGVIKATRARRASGHRAFGTTGHGQTPGAEPTFDVGGGHSHSSSDDSSSSDSSSSGD</sequence>
<evidence type="ECO:0000256" key="1">
    <source>
        <dbReference type="SAM" id="MobiDB-lite"/>
    </source>
</evidence>
<organism evidence="2 3">
    <name type="scientific">Paractinoplanes lichenicola</name>
    <dbReference type="NCBI Taxonomy" id="2802976"/>
    <lineage>
        <taxon>Bacteria</taxon>
        <taxon>Bacillati</taxon>
        <taxon>Actinomycetota</taxon>
        <taxon>Actinomycetes</taxon>
        <taxon>Micromonosporales</taxon>
        <taxon>Micromonosporaceae</taxon>
        <taxon>Paractinoplanes</taxon>
    </lineage>
</organism>
<reference evidence="2 3" key="1">
    <citation type="submission" date="2021-01" db="EMBL/GenBank/DDBJ databases">
        <title>Actinoplanes sp. nov. LDG1-01 isolated from lichen.</title>
        <authorList>
            <person name="Saeng-In P."/>
            <person name="Phongsopitanun W."/>
            <person name="Kanchanasin P."/>
            <person name="Yuki M."/>
            <person name="Kudo T."/>
            <person name="Ohkuma M."/>
            <person name="Tanasupawat S."/>
        </authorList>
    </citation>
    <scope>NUCLEOTIDE SEQUENCE [LARGE SCALE GENOMIC DNA]</scope>
    <source>
        <strain evidence="2 3">LDG1-01</strain>
    </source>
</reference>
<feature type="region of interest" description="Disordered" evidence="1">
    <location>
        <begin position="24"/>
        <end position="71"/>
    </location>
</feature>